<organism evidence="8 9">
    <name type="scientific">Rhizodiscina lignyota</name>
    <dbReference type="NCBI Taxonomy" id="1504668"/>
    <lineage>
        <taxon>Eukaryota</taxon>
        <taxon>Fungi</taxon>
        <taxon>Dikarya</taxon>
        <taxon>Ascomycota</taxon>
        <taxon>Pezizomycotina</taxon>
        <taxon>Dothideomycetes</taxon>
        <taxon>Pleosporomycetidae</taxon>
        <taxon>Aulographales</taxon>
        <taxon>Rhizodiscinaceae</taxon>
        <taxon>Rhizodiscina</taxon>
    </lineage>
</organism>
<evidence type="ECO:0000256" key="4">
    <source>
        <dbReference type="ARBA" id="ARBA00023136"/>
    </source>
</evidence>
<feature type="transmembrane region" description="Helical" evidence="6">
    <location>
        <begin position="379"/>
        <end position="402"/>
    </location>
</feature>
<feature type="transmembrane region" description="Helical" evidence="6">
    <location>
        <begin position="78"/>
        <end position="99"/>
    </location>
</feature>
<evidence type="ECO:0000313" key="9">
    <source>
        <dbReference type="Proteomes" id="UP000799772"/>
    </source>
</evidence>
<dbReference type="GO" id="GO:0000297">
    <property type="term" value="F:spermine transmembrane transporter activity"/>
    <property type="evidence" value="ECO:0007669"/>
    <property type="project" value="TreeGrafter"/>
</dbReference>
<dbReference type="PANTHER" id="PTHR23502:SF182">
    <property type="entry name" value="POLYAMINE TRANSPORTER, PUTATIVE-RELATED"/>
    <property type="match status" value="1"/>
</dbReference>
<comment type="subcellular location">
    <subcellularLocation>
        <location evidence="1">Membrane</location>
        <topology evidence="1">Multi-pass membrane protein</topology>
    </subcellularLocation>
</comment>
<keyword evidence="2 6" id="KW-0812">Transmembrane</keyword>
<evidence type="ECO:0000256" key="2">
    <source>
        <dbReference type="ARBA" id="ARBA00022692"/>
    </source>
</evidence>
<dbReference type="OrthoDB" id="3357846at2759"/>
<feature type="transmembrane region" description="Helical" evidence="6">
    <location>
        <begin position="132"/>
        <end position="151"/>
    </location>
</feature>
<evidence type="ECO:0000313" key="8">
    <source>
        <dbReference type="EMBL" id="KAF2095561.1"/>
    </source>
</evidence>
<evidence type="ECO:0000256" key="1">
    <source>
        <dbReference type="ARBA" id="ARBA00004141"/>
    </source>
</evidence>
<feature type="transmembrane region" description="Helical" evidence="6">
    <location>
        <begin position="106"/>
        <end position="126"/>
    </location>
</feature>
<feature type="transmembrane region" description="Helical" evidence="6">
    <location>
        <begin position="265"/>
        <end position="284"/>
    </location>
</feature>
<dbReference type="Gene3D" id="1.20.1250.20">
    <property type="entry name" value="MFS general substrate transporter like domains"/>
    <property type="match status" value="1"/>
</dbReference>
<feature type="transmembrane region" description="Helical" evidence="6">
    <location>
        <begin position="163"/>
        <end position="180"/>
    </location>
</feature>
<feature type="region of interest" description="Disordered" evidence="5">
    <location>
        <begin position="1"/>
        <end position="32"/>
    </location>
</feature>
<evidence type="ECO:0000259" key="7">
    <source>
        <dbReference type="PROSITE" id="PS50850"/>
    </source>
</evidence>
<name>A0A9P4M2D2_9PEZI</name>
<dbReference type="InterPro" id="IPR011701">
    <property type="entry name" value="MFS"/>
</dbReference>
<keyword evidence="3 6" id="KW-1133">Transmembrane helix</keyword>
<feature type="domain" description="Major facilitator superfamily (MFS) profile" evidence="7">
    <location>
        <begin position="41"/>
        <end position="473"/>
    </location>
</feature>
<feature type="transmembrane region" description="Helical" evidence="6">
    <location>
        <begin position="446"/>
        <end position="468"/>
    </location>
</feature>
<dbReference type="PROSITE" id="PS50850">
    <property type="entry name" value="MFS"/>
    <property type="match status" value="1"/>
</dbReference>
<dbReference type="AlphaFoldDB" id="A0A9P4M2D2"/>
<reference evidence="8" key="1">
    <citation type="journal article" date="2020" name="Stud. Mycol.">
        <title>101 Dothideomycetes genomes: a test case for predicting lifestyles and emergence of pathogens.</title>
        <authorList>
            <person name="Haridas S."/>
            <person name="Albert R."/>
            <person name="Binder M."/>
            <person name="Bloem J."/>
            <person name="Labutti K."/>
            <person name="Salamov A."/>
            <person name="Andreopoulos B."/>
            <person name="Baker S."/>
            <person name="Barry K."/>
            <person name="Bills G."/>
            <person name="Bluhm B."/>
            <person name="Cannon C."/>
            <person name="Castanera R."/>
            <person name="Culley D."/>
            <person name="Daum C."/>
            <person name="Ezra D."/>
            <person name="Gonzalez J."/>
            <person name="Henrissat B."/>
            <person name="Kuo A."/>
            <person name="Liang C."/>
            <person name="Lipzen A."/>
            <person name="Lutzoni F."/>
            <person name="Magnuson J."/>
            <person name="Mondo S."/>
            <person name="Nolan M."/>
            <person name="Ohm R."/>
            <person name="Pangilinan J."/>
            <person name="Park H.-J."/>
            <person name="Ramirez L."/>
            <person name="Alfaro M."/>
            <person name="Sun H."/>
            <person name="Tritt A."/>
            <person name="Yoshinaga Y."/>
            <person name="Zwiers L.-H."/>
            <person name="Turgeon B."/>
            <person name="Goodwin S."/>
            <person name="Spatafora J."/>
            <person name="Crous P."/>
            <person name="Grigoriev I."/>
        </authorList>
    </citation>
    <scope>NUCLEOTIDE SEQUENCE</scope>
    <source>
        <strain evidence="8">CBS 133067</strain>
    </source>
</reference>
<proteinExistence type="predicted"/>
<dbReference type="Pfam" id="PF07690">
    <property type="entry name" value="MFS_1"/>
    <property type="match status" value="1"/>
</dbReference>
<dbReference type="SUPFAM" id="SSF103473">
    <property type="entry name" value="MFS general substrate transporter"/>
    <property type="match status" value="1"/>
</dbReference>
<evidence type="ECO:0000256" key="6">
    <source>
        <dbReference type="SAM" id="Phobius"/>
    </source>
</evidence>
<feature type="transmembrane region" description="Helical" evidence="6">
    <location>
        <begin position="304"/>
        <end position="323"/>
    </location>
</feature>
<feature type="transmembrane region" description="Helical" evidence="6">
    <location>
        <begin position="200"/>
        <end position="220"/>
    </location>
</feature>
<accession>A0A9P4M2D2</accession>
<keyword evidence="4 6" id="KW-0472">Membrane</keyword>
<feature type="transmembrane region" description="Helical" evidence="6">
    <location>
        <begin position="39"/>
        <end position="66"/>
    </location>
</feature>
<comment type="caution">
    <text evidence="8">The sequence shown here is derived from an EMBL/GenBank/DDBJ whole genome shotgun (WGS) entry which is preliminary data.</text>
</comment>
<feature type="transmembrane region" description="Helical" evidence="6">
    <location>
        <begin position="344"/>
        <end position="367"/>
    </location>
</feature>
<dbReference type="PANTHER" id="PTHR23502">
    <property type="entry name" value="MAJOR FACILITATOR SUPERFAMILY"/>
    <property type="match status" value="1"/>
</dbReference>
<sequence length="488" mass="53229">MTQRDVFELGSSDAENPVTASPSGPDPLQPRSWPQKRRLWLASGPILVAFVGNFSISVAVGSIPGVALDFNVSDTQSLAIISIAAAGFLLAPVIAVSVSEVYGRRVVYVIGLPLSIVFNIVCALVHNYPGLMVVRFLSAFAIAPVVVIGIGAITDVWDTKGEALGNLMAGLYAAGQIWATEVGPLAGAGIVHACNDNWRWAFWLTAMMLGLCAIFILPRAESFPPTLRRNDRMRRGEQVDQKGNAFWIIAISLGRSCHMLVKEMLIWPTALLVGIFQGVLYFFYGAYPLLFSEVFGFTLYQSVMPFGAVLVGSVVGLAVISICDKRIYLPSVARAAAAGQDIPYENRLVVAIVGGPLMPVALFWLFYRLAWTAKPTFHWIIPVMAGFLVGVSFIFIMLSMPLYKNDIYGIHFGASALAADNIVRYAFSIAVPLFVVPMTQNLGFPWAISTMAFISLVTAPVPLIIFLWGRNLRARSLYVKLQQQQESQ</sequence>
<keyword evidence="9" id="KW-1185">Reference proteome</keyword>
<evidence type="ECO:0000256" key="5">
    <source>
        <dbReference type="SAM" id="MobiDB-lite"/>
    </source>
</evidence>
<gene>
    <name evidence="8" type="ORF">NA57DRAFT_44643</name>
</gene>
<evidence type="ECO:0000256" key="3">
    <source>
        <dbReference type="ARBA" id="ARBA00022989"/>
    </source>
</evidence>
<dbReference type="GO" id="GO:0005886">
    <property type="term" value="C:plasma membrane"/>
    <property type="evidence" value="ECO:0007669"/>
    <property type="project" value="TreeGrafter"/>
</dbReference>
<dbReference type="EMBL" id="ML978131">
    <property type="protein sequence ID" value="KAF2095561.1"/>
    <property type="molecule type" value="Genomic_DNA"/>
</dbReference>
<protein>
    <submittedName>
        <fullName evidence="8">MFS general substrate transporter</fullName>
    </submittedName>
</protein>
<dbReference type="InterPro" id="IPR036259">
    <property type="entry name" value="MFS_trans_sf"/>
</dbReference>
<dbReference type="Proteomes" id="UP000799772">
    <property type="component" value="Unassembled WGS sequence"/>
</dbReference>
<dbReference type="InterPro" id="IPR020846">
    <property type="entry name" value="MFS_dom"/>
</dbReference>
<dbReference type="GO" id="GO:0015606">
    <property type="term" value="F:spermidine transmembrane transporter activity"/>
    <property type="evidence" value="ECO:0007669"/>
    <property type="project" value="TreeGrafter"/>
</dbReference>